<dbReference type="EMBL" id="LYDR01000020">
    <property type="protein sequence ID" value="ODA36504.1"/>
    <property type="molecule type" value="Genomic_DNA"/>
</dbReference>
<keyword evidence="2" id="KW-1185">Reference proteome</keyword>
<reference evidence="1 2" key="1">
    <citation type="submission" date="2016-05" db="EMBL/GenBank/DDBJ databases">
        <title>Genomic and physiological characterization of Planctopirus sp. isolated from fresh water lake.</title>
        <authorList>
            <person name="Subhash Y."/>
            <person name="Ramana C."/>
        </authorList>
    </citation>
    <scope>NUCLEOTIDE SEQUENCE [LARGE SCALE GENOMIC DNA]</scope>
    <source>
        <strain evidence="1 2">JC280</strain>
    </source>
</reference>
<sequence>MPLSREVLERQLSSARKALAQQAETLGKAGVEQSKFSKYPAYRELSANCLKISRRLNAVAVIEKNNELVAARKAGTEAAE</sequence>
<gene>
    <name evidence="1" type="ORF">A6X21_02135</name>
</gene>
<evidence type="ECO:0000313" key="1">
    <source>
        <dbReference type="EMBL" id="ODA36504.1"/>
    </source>
</evidence>
<dbReference type="Proteomes" id="UP000094828">
    <property type="component" value="Unassembled WGS sequence"/>
</dbReference>
<name>A0A1C3ETH2_9PLAN</name>
<proteinExistence type="predicted"/>
<organism evidence="1 2">
    <name type="scientific">Planctopirus hydrillae</name>
    <dbReference type="NCBI Taxonomy" id="1841610"/>
    <lineage>
        <taxon>Bacteria</taxon>
        <taxon>Pseudomonadati</taxon>
        <taxon>Planctomycetota</taxon>
        <taxon>Planctomycetia</taxon>
        <taxon>Planctomycetales</taxon>
        <taxon>Planctomycetaceae</taxon>
        <taxon>Planctopirus</taxon>
    </lineage>
</organism>
<dbReference type="RefSeq" id="WP_013112178.1">
    <property type="nucleotide sequence ID" value="NZ_LYDR01000020.1"/>
</dbReference>
<evidence type="ECO:0000313" key="2">
    <source>
        <dbReference type="Proteomes" id="UP000094828"/>
    </source>
</evidence>
<protein>
    <submittedName>
        <fullName evidence="1">Uncharacterized protein</fullName>
    </submittedName>
</protein>
<dbReference type="OrthoDB" id="215128at2"/>
<accession>A0A1C3ETH2</accession>
<dbReference type="AlphaFoldDB" id="A0A1C3ETH2"/>
<comment type="caution">
    <text evidence="1">The sequence shown here is derived from an EMBL/GenBank/DDBJ whole genome shotgun (WGS) entry which is preliminary data.</text>
</comment>